<dbReference type="EMBL" id="JAUZMY010000032">
    <property type="protein sequence ID" value="MEE2040638.1"/>
    <property type="molecule type" value="Genomic_DNA"/>
</dbReference>
<dbReference type="InterPro" id="IPR051604">
    <property type="entry name" value="Ergot_Alk_Oxidoreductase"/>
</dbReference>
<organism evidence="2 3">
    <name type="scientific">Nocardiopsis codii</name>
    <dbReference type="NCBI Taxonomy" id="3065942"/>
    <lineage>
        <taxon>Bacteria</taxon>
        <taxon>Bacillati</taxon>
        <taxon>Actinomycetota</taxon>
        <taxon>Actinomycetes</taxon>
        <taxon>Streptosporangiales</taxon>
        <taxon>Nocardiopsidaceae</taxon>
        <taxon>Nocardiopsis</taxon>
    </lineage>
</organism>
<proteinExistence type="predicted"/>
<dbReference type="Proteomes" id="UP001356095">
    <property type="component" value="Unassembled WGS sequence"/>
</dbReference>
<evidence type="ECO:0000259" key="1">
    <source>
        <dbReference type="Pfam" id="PF13460"/>
    </source>
</evidence>
<dbReference type="PANTHER" id="PTHR43162">
    <property type="match status" value="1"/>
</dbReference>
<dbReference type="Pfam" id="PF13460">
    <property type="entry name" value="NAD_binding_10"/>
    <property type="match status" value="1"/>
</dbReference>
<accession>A0ABU7KEJ0</accession>
<dbReference type="InterPro" id="IPR016040">
    <property type="entry name" value="NAD(P)-bd_dom"/>
</dbReference>
<dbReference type="SUPFAM" id="SSF51735">
    <property type="entry name" value="NAD(P)-binding Rossmann-fold domains"/>
    <property type="match status" value="1"/>
</dbReference>
<evidence type="ECO:0000313" key="2">
    <source>
        <dbReference type="EMBL" id="MEE2040638.1"/>
    </source>
</evidence>
<reference evidence="2 3" key="1">
    <citation type="submission" date="2023-08" db="EMBL/GenBank/DDBJ databases">
        <authorList>
            <person name="Girao M."/>
            <person name="Carvalho M.F."/>
        </authorList>
    </citation>
    <scope>NUCLEOTIDE SEQUENCE [LARGE SCALE GENOMIC DNA]</scope>
    <source>
        <strain evidence="2 3">CT-R113</strain>
    </source>
</reference>
<protein>
    <submittedName>
        <fullName evidence="2">SDR family oxidoreductase</fullName>
    </submittedName>
</protein>
<gene>
    <name evidence="2" type="ORF">Q8791_25805</name>
</gene>
<dbReference type="PANTHER" id="PTHR43162:SF1">
    <property type="entry name" value="PRESTALK A DIFFERENTIATION PROTEIN A"/>
    <property type="match status" value="1"/>
</dbReference>
<feature type="domain" description="NAD(P)-binding" evidence="1">
    <location>
        <begin position="8"/>
        <end position="104"/>
    </location>
</feature>
<dbReference type="InterPro" id="IPR036291">
    <property type="entry name" value="NAD(P)-bd_dom_sf"/>
</dbReference>
<evidence type="ECO:0000313" key="3">
    <source>
        <dbReference type="Proteomes" id="UP001356095"/>
    </source>
</evidence>
<dbReference type="RefSeq" id="WP_330094401.1">
    <property type="nucleotide sequence ID" value="NZ_JAUZMY010000032.1"/>
</dbReference>
<comment type="caution">
    <text evidence="2">The sequence shown here is derived from an EMBL/GenBank/DDBJ whole genome shotgun (WGS) entry which is preliminary data.</text>
</comment>
<keyword evidence="3" id="KW-1185">Reference proteome</keyword>
<sequence>MTGYLVTGATGQLGRPTAAALRADGHDVRGLTSSGREGTAAADLVTGEGVDTALEGIDTVVHLATANGRRDLEMARTLARAARRSGVGHLVLVSIVGVDRIPLSFYRDRLRIEEIVAGSGVPSTVQRATQFHSLVAGLFAAQRFVPAVVAPAWRFQPVAAEEVAVRLAELAVGEPRGRVPDIGGPEQRDLRDLHAAWKRASGDRRPLLPVRLPGKLFAAYEGGAALVRGEPFGRRVFEDYLRERYGA</sequence>
<name>A0ABU7KEJ0_9ACTN</name>
<dbReference type="Gene3D" id="3.40.50.720">
    <property type="entry name" value="NAD(P)-binding Rossmann-like Domain"/>
    <property type="match status" value="1"/>
</dbReference>